<sequence>MYKKILVLVLILLPISAFAKWNVTDKVDEFTDTKTKYMTYNDASHNIQISRNLDTGYVWFFITRKDIGSFEPDTLIEMRVDKNKTKEIDPKFLKRLGSGVGQSFYQWEPSTIAFSVWHGKEDQVKKCGFISELLSGSELKIRYRINSLETHSTSVSLNGAKEALISTLELTVCGKS</sequence>
<geneLocation type="plasmid" evidence="1">
    <name>pP9014</name>
</geneLocation>
<reference evidence="1" key="1">
    <citation type="journal article" date="2013" name="Int. J. Antimicrob. Agents">
        <title>Comparative analysis and distribution of pP9014, a novel drug resistance IncP-1 plasmid from Photobacterium damselae subsp. piscicida.</title>
        <authorList>
            <person name="del Castillo C.S."/>
            <person name="Jang H.B."/>
            <person name="Hikima J."/>
            <person name="Jung T.S."/>
            <person name="Morii H."/>
            <person name="Hirano I."/>
            <person name="Kondo H."/>
            <person name="Kurosaka C."/>
            <person name="Aoki T."/>
        </authorList>
    </citation>
    <scope>NUCLEOTIDE SEQUENCE</scope>
    <source>
        <strain evidence="1">P9014</strain>
        <plasmid evidence="1">pP9014</plasmid>
    </source>
</reference>
<dbReference type="AlphaFoldDB" id="C5NNG0"/>
<name>C5NNG0_PHODP</name>
<evidence type="ECO:0000313" key="1">
    <source>
        <dbReference type="EMBL" id="BAH83636.1"/>
    </source>
</evidence>
<proteinExistence type="predicted"/>
<organism evidence="1">
    <name type="scientific">Photobacterium damsela subsp. piscicida</name>
    <name type="common">Pasteurella piscicida</name>
    <dbReference type="NCBI Taxonomy" id="38294"/>
    <lineage>
        <taxon>Bacteria</taxon>
        <taxon>Pseudomonadati</taxon>
        <taxon>Pseudomonadota</taxon>
        <taxon>Gammaproteobacteria</taxon>
        <taxon>Vibrionales</taxon>
        <taxon>Vibrionaceae</taxon>
        <taxon>Photobacterium</taxon>
    </lineage>
</organism>
<keyword evidence="1" id="KW-0614">Plasmid</keyword>
<dbReference type="EMBL" id="AB453229">
    <property type="protein sequence ID" value="BAH83636.1"/>
    <property type="molecule type" value="Genomic_DNA"/>
</dbReference>
<protein>
    <submittedName>
        <fullName evidence="1">Uncharacterized protein</fullName>
    </submittedName>
</protein>
<accession>C5NNG0</accession>
<dbReference type="RefSeq" id="WP_012774868.1">
    <property type="nucleotide sequence ID" value="NC_012919.1"/>
</dbReference>